<keyword evidence="3" id="KW-1185">Reference proteome</keyword>
<evidence type="ECO:0000313" key="3">
    <source>
        <dbReference type="Proteomes" id="UP000244855"/>
    </source>
</evidence>
<dbReference type="EMBL" id="KZ805371">
    <property type="protein sequence ID" value="PVI00575.1"/>
    <property type="molecule type" value="Genomic_DNA"/>
</dbReference>
<protein>
    <recommendedName>
        <fullName evidence="4">Mid2 domain-containing protein</fullName>
    </recommendedName>
</protein>
<dbReference type="AlphaFoldDB" id="A0A2V1DTL5"/>
<evidence type="ECO:0000256" key="1">
    <source>
        <dbReference type="SAM" id="Phobius"/>
    </source>
</evidence>
<dbReference type="Proteomes" id="UP000244855">
    <property type="component" value="Unassembled WGS sequence"/>
</dbReference>
<evidence type="ECO:0000313" key="2">
    <source>
        <dbReference type="EMBL" id="PVI00575.1"/>
    </source>
</evidence>
<keyword evidence="1" id="KW-1133">Transmembrane helix</keyword>
<name>A0A2V1DTL5_9PLEO</name>
<keyword evidence="1" id="KW-0472">Membrane</keyword>
<gene>
    <name evidence="2" type="ORF">DM02DRAFT_655320</name>
</gene>
<sequence length="289" mass="30464">MTTISTKSVPTRTLPLTTTFTPPADCWETPKRSGGPTQWFIAGGGFTTSCFPLAFPFSETSIVYSPGICPAGWTSACPETATIGSSTLEVAYCCPQSMGCVSTVSQSWESSFRCVRHMEIDKPWQDILQPGPYVSSLYQRAVMIVSADQTTSSSAMSTTPPIPSSIPSSIASSTASSAAAESSTVTPGDTAQGGNSLSKGVIAGMAIGAVVGTAIIILLSYVVWLIKKNRATQPPEYVSSPGYMHSSANNVYMARYQYPIELGAAEPAELHDANKSYAHEVAGESRQDA</sequence>
<dbReference type="OrthoDB" id="3563651at2759"/>
<evidence type="ECO:0008006" key="4">
    <source>
        <dbReference type="Google" id="ProtNLM"/>
    </source>
</evidence>
<reference evidence="2 3" key="1">
    <citation type="journal article" date="2018" name="Sci. Rep.">
        <title>Comparative genomics provides insights into the lifestyle and reveals functional heterogeneity of dark septate endophytic fungi.</title>
        <authorList>
            <person name="Knapp D.G."/>
            <person name="Nemeth J.B."/>
            <person name="Barry K."/>
            <person name="Hainaut M."/>
            <person name="Henrissat B."/>
            <person name="Johnson J."/>
            <person name="Kuo A."/>
            <person name="Lim J.H.P."/>
            <person name="Lipzen A."/>
            <person name="Nolan M."/>
            <person name="Ohm R.A."/>
            <person name="Tamas L."/>
            <person name="Grigoriev I.V."/>
            <person name="Spatafora J.W."/>
            <person name="Nagy L.G."/>
            <person name="Kovacs G.M."/>
        </authorList>
    </citation>
    <scope>NUCLEOTIDE SEQUENCE [LARGE SCALE GENOMIC DNA]</scope>
    <source>
        <strain evidence="2 3">DSE2036</strain>
    </source>
</reference>
<proteinExistence type="predicted"/>
<organism evidence="2 3">
    <name type="scientific">Periconia macrospinosa</name>
    <dbReference type="NCBI Taxonomy" id="97972"/>
    <lineage>
        <taxon>Eukaryota</taxon>
        <taxon>Fungi</taxon>
        <taxon>Dikarya</taxon>
        <taxon>Ascomycota</taxon>
        <taxon>Pezizomycotina</taxon>
        <taxon>Dothideomycetes</taxon>
        <taxon>Pleosporomycetidae</taxon>
        <taxon>Pleosporales</taxon>
        <taxon>Massarineae</taxon>
        <taxon>Periconiaceae</taxon>
        <taxon>Periconia</taxon>
    </lineage>
</organism>
<accession>A0A2V1DTL5</accession>
<feature type="transmembrane region" description="Helical" evidence="1">
    <location>
        <begin position="201"/>
        <end position="226"/>
    </location>
</feature>
<keyword evidence="1" id="KW-0812">Transmembrane</keyword>